<dbReference type="EMBL" id="DYVR01000082">
    <property type="protein sequence ID" value="HJF84633.1"/>
    <property type="molecule type" value="Genomic_DNA"/>
</dbReference>
<evidence type="ECO:0000256" key="2">
    <source>
        <dbReference type="ARBA" id="ARBA00022448"/>
    </source>
</evidence>
<dbReference type="RefSeq" id="WP_289548682.1">
    <property type="nucleotide sequence ID" value="NZ_CAKMHU010000007.1"/>
</dbReference>
<accession>A0A921HNJ0</accession>
<evidence type="ECO:0000313" key="12">
    <source>
        <dbReference type="Proteomes" id="UP000780768"/>
    </source>
</evidence>
<dbReference type="GO" id="GO:0017038">
    <property type="term" value="P:protein import"/>
    <property type="evidence" value="ECO:0007669"/>
    <property type="project" value="TreeGrafter"/>
</dbReference>
<evidence type="ECO:0000256" key="7">
    <source>
        <dbReference type="ARBA" id="ARBA00023136"/>
    </source>
</evidence>
<evidence type="ECO:0000256" key="8">
    <source>
        <dbReference type="RuleBase" id="RU004057"/>
    </source>
</evidence>
<protein>
    <submittedName>
        <fullName evidence="11">MotA/TolQ/ExbB proton channel family protein</fullName>
    </submittedName>
</protein>
<organism evidence="11 12">
    <name type="scientific">Megamonas hypermegale</name>
    <dbReference type="NCBI Taxonomy" id="158847"/>
    <lineage>
        <taxon>Bacteria</taxon>
        <taxon>Bacillati</taxon>
        <taxon>Bacillota</taxon>
        <taxon>Negativicutes</taxon>
        <taxon>Selenomonadales</taxon>
        <taxon>Selenomonadaceae</taxon>
        <taxon>Megamonas</taxon>
    </lineage>
</organism>
<dbReference type="AlphaFoldDB" id="A0A921HNJ0"/>
<reference evidence="11" key="2">
    <citation type="submission" date="2021-09" db="EMBL/GenBank/DDBJ databases">
        <authorList>
            <person name="Gilroy R."/>
        </authorList>
    </citation>
    <scope>NUCLEOTIDE SEQUENCE</scope>
    <source>
        <strain evidence="11">7318</strain>
    </source>
</reference>
<keyword evidence="2 8" id="KW-0813">Transport</keyword>
<dbReference type="Pfam" id="PF01618">
    <property type="entry name" value="MotA_ExbB"/>
    <property type="match status" value="1"/>
</dbReference>
<feature type="transmembrane region" description="Helical" evidence="9">
    <location>
        <begin position="158"/>
        <end position="180"/>
    </location>
</feature>
<proteinExistence type="inferred from homology"/>
<dbReference type="PANTHER" id="PTHR30625">
    <property type="entry name" value="PROTEIN TOLQ"/>
    <property type="match status" value="1"/>
</dbReference>
<keyword evidence="6 9" id="KW-1133">Transmembrane helix</keyword>
<dbReference type="GO" id="GO:0005886">
    <property type="term" value="C:plasma membrane"/>
    <property type="evidence" value="ECO:0007669"/>
    <property type="project" value="UniProtKB-SubCell"/>
</dbReference>
<dbReference type="InterPro" id="IPR050790">
    <property type="entry name" value="ExbB/TolQ_transport"/>
</dbReference>
<evidence type="ECO:0000259" key="10">
    <source>
        <dbReference type="Pfam" id="PF01618"/>
    </source>
</evidence>
<feature type="transmembrane region" description="Helical" evidence="9">
    <location>
        <begin position="113"/>
        <end position="138"/>
    </location>
</feature>
<name>A0A921HNJ0_9FIRM</name>
<evidence type="ECO:0000256" key="4">
    <source>
        <dbReference type="ARBA" id="ARBA00022692"/>
    </source>
</evidence>
<dbReference type="InterPro" id="IPR002898">
    <property type="entry name" value="MotA_ExbB_proton_chnl"/>
</dbReference>
<reference evidence="11" key="1">
    <citation type="journal article" date="2021" name="PeerJ">
        <title>Extensive microbial diversity within the chicken gut microbiome revealed by metagenomics and culture.</title>
        <authorList>
            <person name="Gilroy R."/>
            <person name="Ravi A."/>
            <person name="Getino M."/>
            <person name="Pursley I."/>
            <person name="Horton D.L."/>
            <person name="Alikhan N.F."/>
            <person name="Baker D."/>
            <person name="Gharbi K."/>
            <person name="Hall N."/>
            <person name="Watson M."/>
            <person name="Adriaenssens E.M."/>
            <person name="Foster-Nyarko E."/>
            <person name="Jarju S."/>
            <person name="Secka A."/>
            <person name="Antonio M."/>
            <person name="Oren A."/>
            <person name="Chaudhuri R.R."/>
            <person name="La Ragione R."/>
            <person name="Hildebrand F."/>
            <person name="Pallen M.J."/>
        </authorList>
    </citation>
    <scope>NUCLEOTIDE SEQUENCE</scope>
    <source>
        <strain evidence="11">7318</strain>
    </source>
</reference>
<evidence type="ECO:0000313" key="11">
    <source>
        <dbReference type="EMBL" id="HJF84633.1"/>
    </source>
</evidence>
<keyword evidence="5 8" id="KW-0653">Protein transport</keyword>
<comment type="similarity">
    <text evidence="8">Belongs to the exbB/tolQ family.</text>
</comment>
<evidence type="ECO:0000256" key="3">
    <source>
        <dbReference type="ARBA" id="ARBA00022475"/>
    </source>
</evidence>
<feature type="domain" description="MotA/TolQ/ExbB proton channel" evidence="10">
    <location>
        <begin position="88"/>
        <end position="192"/>
    </location>
</feature>
<comment type="subcellular location">
    <subcellularLocation>
        <location evidence="1">Cell membrane</location>
        <topology evidence="1">Multi-pass membrane protein</topology>
    </subcellularLocation>
    <subcellularLocation>
        <location evidence="8">Membrane</location>
        <topology evidence="8">Multi-pass membrane protein</topology>
    </subcellularLocation>
</comment>
<feature type="transmembrane region" description="Helical" evidence="9">
    <location>
        <begin position="16"/>
        <end position="38"/>
    </location>
</feature>
<gene>
    <name evidence="11" type="ORF">K8V65_03085</name>
</gene>
<sequence length="206" mass="22801">MELLMQGVEYFHKGGFVMYILLLCSVFVITVGVERLFYFAKADSGRKFTEKFYHLMINNKIDEAKNLAANTKGDLASLISFAFNKMNTTHINLSTFLEVQSGISLSKFRARLYYLNVIVTMAPLLGLLGTIVGMISAFSIFNLQEGQAIAITGGVGEALIATATGLCVAILSLAIHAYFVQRIDRIVTDMEQAFSLLEDLFDRGDK</sequence>
<evidence type="ECO:0000256" key="1">
    <source>
        <dbReference type="ARBA" id="ARBA00004651"/>
    </source>
</evidence>
<keyword evidence="3" id="KW-1003">Cell membrane</keyword>
<comment type="caution">
    <text evidence="11">The sequence shown here is derived from an EMBL/GenBank/DDBJ whole genome shotgun (WGS) entry which is preliminary data.</text>
</comment>
<evidence type="ECO:0000256" key="6">
    <source>
        <dbReference type="ARBA" id="ARBA00022989"/>
    </source>
</evidence>
<dbReference type="Proteomes" id="UP000780768">
    <property type="component" value="Unassembled WGS sequence"/>
</dbReference>
<dbReference type="PANTHER" id="PTHR30625:SF15">
    <property type="entry name" value="BIOPOLYMER TRANSPORT PROTEIN EXBB"/>
    <property type="match status" value="1"/>
</dbReference>
<keyword evidence="4 9" id="KW-0812">Transmembrane</keyword>
<keyword evidence="7 9" id="KW-0472">Membrane</keyword>
<evidence type="ECO:0000256" key="5">
    <source>
        <dbReference type="ARBA" id="ARBA00022927"/>
    </source>
</evidence>
<evidence type="ECO:0000256" key="9">
    <source>
        <dbReference type="SAM" id="Phobius"/>
    </source>
</evidence>